<organism evidence="1 2">
    <name type="scientific">Trifolium medium</name>
    <dbReference type="NCBI Taxonomy" id="97028"/>
    <lineage>
        <taxon>Eukaryota</taxon>
        <taxon>Viridiplantae</taxon>
        <taxon>Streptophyta</taxon>
        <taxon>Embryophyta</taxon>
        <taxon>Tracheophyta</taxon>
        <taxon>Spermatophyta</taxon>
        <taxon>Magnoliopsida</taxon>
        <taxon>eudicotyledons</taxon>
        <taxon>Gunneridae</taxon>
        <taxon>Pentapetalae</taxon>
        <taxon>rosids</taxon>
        <taxon>fabids</taxon>
        <taxon>Fabales</taxon>
        <taxon>Fabaceae</taxon>
        <taxon>Papilionoideae</taxon>
        <taxon>50 kb inversion clade</taxon>
        <taxon>NPAAA clade</taxon>
        <taxon>Hologalegina</taxon>
        <taxon>IRL clade</taxon>
        <taxon>Trifolieae</taxon>
        <taxon>Trifolium</taxon>
    </lineage>
</organism>
<evidence type="ECO:0000313" key="1">
    <source>
        <dbReference type="EMBL" id="MCI95970.1"/>
    </source>
</evidence>
<keyword evidence="2" id="KW-1185">Reference proteome</keyword>
<comment type="caution">
    <text evidence="1">The sequence shown here is derived from an EMBL/GenBank/DDBJ whole genome shotgun (WGS) entry which is preliminary data.</text>
</comment>
<dbReference type="AlphaFoldDB" id="A0A392WB62"/>
<dbReference type="Proteomes" id="UP000265520">
    <property type="component" value="Unassembled WGS sequence"/>
</dbReference>
<evidence type="ECO:0000313" key="2">
    <source>
        <dbReference type="Proteomes" id="UP000265520"/>
    </source>
</evidence>
<proteinExistence type="predicted"/>
<sequence length="51" mass="5325">IQSGAYQLLCEDGGISEAGREISTDEREASEGICEGACGVVCSVRIFETGK</sequence>
<feature type="non-terminal residue" evidence="1">
    <location>
        <position position="1"/>
    </location>
</feature>
<reference evidence="1 2" key="1">
    <citation type="journal article" date="2018" name="Front. Plant Sci.">
        <title>Red Clover (Trifolium pratense) and Zigzag Clover (T. medium) - A Picture of Genomic Similarities and Differences.</title>
        <authorList>
            <person name="Dluhosova J."/>
            <person name="Istvanek J."/>
            <person name="Nedelnik J."/>
            <person name="Repkova J."/>
        </authorList>
    </citation>
    <scope>NUCLEOTIDE SEQUENCE [LARGE SCALE GENOMIC DNA]</scope>
    <source>
        <strain evidence="2">cv. 10/8</strain>
        <tissue evidence="1">Leaf</tissue>
    </source>
</reference>
<name>A0A392WB62_9FABA</name>
<accession>A0A392WB62</accession>
<protein>
    <submittedName>
        <fullName evidence="1">Uncharacterized protein</fullName>
    </submittedName>
</protein>
<dbReference type="EMBL" id="LXQA011401836">
    <property type="protein sequence ID" value="MCI95970.1"/>
    <property type="molecule type" value="Genomic_DNA"/>
</dbReference>